<evidence type="ECO:0000313" key="2">
    <source>
        <dbReference type="EMBL" id="ODQ71222.1"/>
    </source>
</evidence>
<keyword evidence="3" id="KW-1185">Reference proteome</keyword>
<evidence type="ECO:0000256" key="1">
    <source>
        <dbReference type="SAM" id="Phobius"/>
    </source>
</evidence>
<evidence type="ECO:0000313" key="3">
    <source>
        <dbReference type="Proteomes" id="UP000094385"/>
    </source>
</evidence>
<reference evidence="2 3" key="1">
    <citation type="journal article" date="2016" name="Proc. Natl. Acad. Sci. U.S.A.">
        <title>Comparative genomics of biotechnologically important yeasts.</title>
        <authorList>
            <person name="Riley R."/>
            <person name="Haridas S."/>
            <person name="Wolfe K.H."/>
            <person name="Lopes M.R."/>
            <person name="Hittinger C.T."/>
            <person name="Goeker M."/>
            <person name="Salamov A.A."/>
            <person name="Wisecaver J.H."/>
            <person name="Long T.M."/>
            <person name="Calvey C.H."/>
            <person name="Aerts A.L."/>
            <person name="Barry K.W."/>
            <person name="Choi C."/>
            <person name="Clum A."/>
            <person name="Coughlan A.Y."/>
            <person name="Deshpande S."/>
            <person name="Douglass A.P."/>
            <person name="Hanson S.J."/>
            <person name="Klenk H.-P."/>
            <person name="LaButti K.M."/>
            <person name="Lapidus A."/>
            <person name="Lindquist E.A."/>
            <person name="Lipzen A.M."/>
            <person name="Meier-Kolthoff J.P."/>
            <person name="Ohm R.A."/>
            <person name="Otillar R.P."/>
            <person name="Pangilinan J.L."/>
            <person name="Peng Y."/>
            <person name="Rokas A."/>
            <person name="Rosa C.A."/>
            <person name="Scheuner C."/>
            <person name="Sibirny A.A."/>
            <person name="Slot J.C."/>
            <person name="Stielow J.B."/>
            <person name="Sun H."/>
            <person name="Kurtzman C.P."/>
            <person name="Blackwell M."/>
            <person name="Grigoriev I.V."/>
            <person name="Jeffries T.W."/>
        </authorList>
    </citation>
    <scope>NUCLEOTIDE SEQUENCE [LARGE SCALE GENOMIC DNA]</scope>
    <source>
        <strain evidence="2 3">NRRL Y-11557</strain>
    </source>
</reference>
<keyword evidence="1" id="KW-0472">Membrane</keyword>
<dbReference type="Proteomes" id="UP000094385">
    <property type="component" value="Unassembled WGS sequence"/>
</dbReference>
<dbReference type="EMBL" id="KV454298">
    <property type="protein sequence ID" value="ODQ71222.1"/>
    <property type="molecule type" value="Genomic_DNA"/>
</dbReference>
<dbReference type="OrthoDB" id="10335186at2759"/>
<proteinExistence type="predicted"/>
<keyword evidence="1" id="KW-1133">Transmembrane helix</keyword>
<keyword evidence="1" id="KW-0812">Transmembrane</keyword>
<sequence>MLTPRIHRLALGREYAHPSTPSIDSADQNELAIQGRKRHRRAKQAQRDVFVKARERLLVDVVVAEQEDLVELMAWLISCGSLVTCAVLLWPLQSIKGIMGTYKMADDMTYIDFAKLFWRDSPTVMQLFAGLPGNLLYRSVDLAGDGVRILILKALQVFRSEGAGDGRLLFAVDLALRGVTWLCSYPILEYHNLQRLRIAPSNRILPSGSAFRRMCSHSFLRENSRQLIGTASLMALGSMLADSLYNILDSICFSSGANGQIVKGLTQDLSRSLLSPILSIVITPIDIMLYRSLAGRALPDHRNIYQIGEIGNWRLIAEALAVETFTGWSMAGLSFWMFVTSCRWIYHKPSNRSK</sequence>
<gene>
    <name evidence="2" type="ORF">LIPSTDRAFT_5240</name>
</gene>
<feature type="transmembrane region" description="Helical" evidence="1">
    <location>
        <begin position="325"/>
        <end position="346"/>
    </location>
</feature>
<name>A0A1E3Q245_LIPST</name>
<protein>
    <submittedName>
        <fullName evidence="2">Uncharacterized protein</fullName>
    </submittedName>
</protein>
<dbReference type="AlphaFoldDB" id="A0A1E3Q245"/>
<accession>A0A1E3Q245</accession>
<organism evidence="2 3">
    <name type="scientific">Lipomyces starkeyi NRRL Y-11557</name>
    <dbReference type="NCBI Taxonomy" id="675824"/>
    <lineage>
        <taxon>Eukaryota</taxon>
        <taxon>Fungi</taxon>
        <taxon>Dikarya</taxon>
        <taxon>Ascomycota</taxon>
        <taxon>Saccharomycotina</taxon>
        <taxon>Lipomycetes</taxon>
        <taxon>Lipomycetales</taxon>
        <taxon>Lipomycetaceae</taxon>
        <taxon>Lipomyces</taxon>
    </lineage>
</organism>